<dbReference type="SMART" id="SM00166">
    <property type="entry name" value="UBX"/>
    <property type="match status" value="1"/>
</dbReference>
<feature type="region of interest" description="Disordered" evidence="3">
    <location>
        <begin position="46"/>
        <end position="205"/>
    </location>
</feature>
<evidence type="ECO:0000256" key="2">
    <source>
        <dbReference type="ARBA" id="ARBA00022490"/>
    </source>
</evidence>
<dbReference type="GO" id="GO:0031397">
    <property type="term" value="P:negative regulation of protein ubiquitination"/>
    <property type="evidence" value="ECO:0007669"/>
    <property type="project" value="TreeGrafter"/>
</dbReference>
<dbReference type="Pfam" id="PF00789">
    <property type="entry name" value="UBX"/>
    <property type="match status" value="1"/>
</dbReference>
<evidence type="ECO:0000256" key="1">
    <source>
        <dbReference type="ARBA" id="ARBA00004496"/>
    </source>
</evidence>
<feature type="compositionally biased region" description="Basic and acidic residues" evidence="3">
    <location>
        <begin position="111"/>
        <end position="165"/>
    </location>
</feature>
<dbReference type="GO" id="GO:0036435">
    <property type="term" value="F:K48-linked polyubiquitin modification-dependent protein binding"/>
    <property type="evidence" value="ECO:0007669"/>
    <property type="project" value="TreeGrafter"/>
</dbReference>
<dbReference type="InterPro" id="IPR013087">
    <property type="entry name" value="Znf_C2H2_type"/>
</dbReference>
<dbReference type="STRING" id="1684307.A0A316U8A3"/>
<dbReference type="PROSITE" id="PS50033">
    <property type="entry name" value="UBX"/>
    <property type="match status" value="1"/>
</dbReference>
<dbReference type="GeneID" id="37014005"/>
<evidence type="ECO:0000313" key="6">
    <source>
        <dbReference type="Proteomes" id="UP000245942"/>
    </source>
</evidence>
<dbReference type="PANTHER" id="PTHR46340">
    <property type="entry name" value="UBX DOMAIN-CONTAINING PROTEIN 1"/>
    <property type="match status" value="1"/>
</dbReference>
<name>A0A316U8A3_9BASI</name>
<dbReference type="GO" id="GO:0032435">
    <property type="term" value="P:negative regulation of proteasomal ubiquitin-dependent protein catabolic process"/>
    <property type="evidence" value="ECO:0007669"/>
    <property type="project" value="TreeGrafter"/>
</dbReference>
<feature type="compositionally biased region" description="Low complexity" evidence="3">
    <location>
        <begin position="166"/>
        <end position="184"/>
    </location>
</feature>
<dbReference type="GO" id="GO:1903094">
    <property type="term" value="P:negative regulation of protein K48-linked deubiquitination"/>
    <property type="evidence" value="ECO:0007669"/>
    <property type="project" value="TreeGrafter"/>
</dbReference>
<accession>A0A316U8A3</accession>
<feature type="domain" description="UBX" evidence="4">
    <location>
        <begin position="185"/>
        <end position="261"/>
    </location>
</feature>
<dbReference type="InterPro" id="IPR029071">
    <property type="entry name" value="Ubiquitin-like_domsf"/>
</dbReference>
<dbReference type="AlphaFoldDB" id="A0A316U8A3"/>
<keyword evidence="2" id="KW-0963">Cytoplasm</keyword>
<feature type="compositionally biased region" description="Basic and acidic residues" evidence="3">
    <location>
        <begin position="46"/>
        <end position="97"/>
    </location>
</feature>
<dbReference type="Proteomes" id="UP000245942">
    <property type="component" value="Unassembled WGS sequence"/>
</dbReference>
<dbReference type="EMBL" id="KZ819325">
    <property type="protein sequence ID" value="PWN21480.1"/>
    <property type="molecule type" value="Genomic_DNA"/>
</dbReference>
<organism evidence="5 6">
    <name type="scientific">Pseudomicrostroma glucosiphilum</name>
    <dbReference type="NCBI Taxonomy" id="1684307"/>
    <lineage>
        <taxon>Eukaryota</taxon>
        <taxon>Fungi</taxon>
        <taxon>Dikarya</taxon>
        <taxon>Basidiomycota</taxon>
        <taxon>Ustilaginomycotina</taxon>
        <taxon>Exobasidiomycetes</taxon>
        <taxon>Microstromatales</taxon>
        <taxon>Microstromatales incertae sedis</taxon>
        <taxon>Pseudomicrostroma</taxon>
    </lineage>
</organism>
<evidence type="ECO:0000256" key="3">
    <source>
        <dbReference type="SAM" id="MobiDB-lite"/>
    </source>
</evidence>
<dbReference type="InterPro" id="IPR001012">
    <property type="entry name" value="UBX_dom"/>
</dbReference>
<evidence type="ECO:0000313" key="5">
    <source>
        <dbReference type="EMBL" id="PWN21480.1"/>
    </source>
</evidence>
<sequence length="264" mass="28862">MDMLKNKGQGAVDSATAGGEAKSIKCTDCGKVLRNADFASFHAEKSGHTNFEESTEEIKPLTEEEKKERLAQMRAKLAEKRAAQSKIDAEEARANEKIRRKAGQDQTLAVEEMKKKEAIKDQQRKAAEKKAELEAKARVKAQIEADKRERADKAARDKALREGRTQEATPAAPTQAATLPKPAASTSNESRLRIRAPGGQWMGTLPAETTLAQVEDMVRKDGKASGPLKFSQTFPRKFFTDAEKAQSLRELGLVPNAALEASSA</sequence>
<dbReference type="SUPFAM" id="SSF54236">
    <property type="entry name" value="Ubiquitin-like"/>
    <property type="match status" value="1"/>
</dbReference>
<gene>
    <name evidence="5" type="ORF">BCV69DRAFT_282203</name>
</gene>
<reference evidence="5 6" key="1">
    <citation type="journal article" date="2018" name="Mol. Biol. Evol.">
        <title>Broad Genomic Sampling Reveals a Smut Pathogenic Ancestry of the Fungal Clade Ustilaginomycotina.</title>
        <authorList>
            <person name="Kijpornyongpan T."/>
            <person name="Mondo S.J."/>
            <person name="Barry K."/>
            <person name="Sandor L."/>
            <person name="Lee J."/>
            <person name="Lipzen A."/>
            <person name="Pangilinan J."/>
            <person name="LaButti K."/>
            <person name="Hainaut M."/>
            <person name="Henrissat B."/>
            <person name="Grigoriev I.V."/>
            <person name="Spatafora J.W."/>
            <person name="Aime M.C."/>
        </authorList>
    </citation>
    <scope>NUCLEOTIDE SEQUENCE [LARGE SCALE GENOMIC DNA]</scope>
    <source>
        <strain evidence="5 6">MCA 4718</strain>
    </source>
</reference>
<keyword evidence="6" id="KW-1185">Reference proteome</keyword>
<proteinExistence type="predicted"/>
<evidence type="ECO:0000259" key="4">
    <source>
        <dbReference type="PROSITE" id="PS50033"/>
    </source>
</evidence>
<comment type="subcellular location">
    <subcellularLocation>
        <location evidence="1">Cytoplasm</location>
    </subcellularLocation>
</comment>
<dbReference type="OrthoDB" id="10254930at2759"/>
<dbReference type="GO" id="GO:0005634">
    <property type="term" value="C:nucleus"/>
    <property type="evidence" value="ECO:0007669"/>
    <property type="project" value="TreeGrafter"/>
</dbReference>
<feature type="region of interest" description="Disordered" evidence="3">
    <location>
        <begin position="1"/>
        <end position="22"/>
    </location>
</feature>
<dbReference type="PROSITE" id="PS00028">
    <property type="entry name" value="ZINC_FINGER_C2H2_1"/>
    <property type="match status" value="1"/>
</dbReference>
<dbReference type="RefSeq" id="XP_025348640.1">
    <property type="nucleotide sequence ID" value="XM_025492271.1"/>
</dbReference>
<protein>
    <recommendedName>
        <fullName evidence="4">UBX domain-containing protein</fullName>
    </recommendedName>
</protein>
<dbReference type="GO" id="GO:0005737">
    <property type="term" value="C:cytoplasm"/>
    <property type="evidence" value="ECO:0007669"/>
    <property type="project" value="UniProtKB-SubCell"/>
</dbReference>
<dbReference type="Gene3D" id="3.10.20.90">
    <property type="entry name" value="Phosphatidylinositol 3-kinase Catalytic Subunit, Chain A, domain 1"/>
    <property type="match status" value="1"/>
</dbReference>
<dbReference type="PANTHER" id="PTHR46340:SF1">
    <property type="entry name" value="UBX DOMAIN-CONTAINING PROTEIN 1"/>
    <property type="match status" value="1"/>
</dbReference>